<accession>A0AAF1KBC6</accession>
<sequence>MWLILFLKGALLGVIITAPPGPIGTLCINRTLERGFWAGAALGLGTALGDASYALVAVGGLAIFADVLAKIALPLAFCGGVLLIWLGYKSLGRDPIAAADIGAADLFRTTVATFFLTISNPATIISFGALFAAFGLAHESSAENAAFIVGGAFTGSVAWWLFLSGAVRLARDRLSDLFAAKVGRVSAYLLIGFGALALCVATYKFFA</sequence>
<comment type="subcellular location">
    <subcellularLocation>
        <location evidence="1">Cell membrane</location>
        <topology evidence="1">Multi-pass membrane protein</topology>
    </subcellularLocation>
</comment>
<evidence type="ECO:0000256" key="2">
    <source>
        <dbReference type="ARBA" id="ARBA00022475"/>
    </source>
</evidence>
<evidence type="ECO:0000256" key="4">
    <source>
        <dbReference type="ARBA" id="ARBA00022989"/>
    </source>
</evidence>
<feature type="transmembrane region" description="Helical" evidence="6">
    <location>
        <begin position="187"/>
        <end position="206"/>
    </location>
</feature>
<dbReference type="InterPro" id="IPR001123">
    <property type="entry name" value="LeuE-type"/>
</dbReference>
<feature type="transmembrane region" description="Helical" evidence="6">
    <location>
        <begin position="6"/>
        <end position="28"/>
    </location>
</feature>
<feature type="transmembrane region" description="Helical" evidence="6">
    <location>
        <begin position="40"/>
        <end position="65"/>
    </location>
</feature>
<evidence type="ECO:0000313" key="8">
    <source>
        <dbReference type="Proteomes" id="UP000249499"/>
    </source>
</evidence>
<evidence type="ECO:0000313" key="7">
    <source>
        <dbReference type="EMBL" id="WFR96916.1"/>
    </source>
</evidence>
<feature type="transmembrane region" description="Helical" evidence="6">
    <location>
        <begin position="71"/>
        <end position="88"/>
    </location>
</feature>
<dbReference type="Proteomes" id="UP000249499">
    <property type="component" value="Chromosome"/>
</dbReference>
<reference evidence="8" key="2">
    <citation type="journal article" date="2023" name="MicrobiologyOpen">
        <title>Genomics of the tumorigenes clade of the family Rhizobiaceae and description of Rhizobium rhododendri sp. nov.</title>
        <authorList>
            <person name="Kuzmanovic N."/>
            <person name="diCenzo G.C."/>
            <person name="Bunk B."/>
            <person name="Sproeer C."/>
            <person name="Fruehling A."/>
            <person name="Neumann-Schaal M."/>
            <person name="Overmann J."/>
            <person name="Smalla K."/>
        </authorList>
    </citation>
    <scope>NUCLEOTIDE SEQUENCE [LARGE SCALE GENOMIC DNA]</scope>
    <source>
        <strain evidence="8">1078</strain>
    </source>
</reference>
<dbReference type="AlphaFoldDB" id="A0AAF1KBC6"/>
<dbReference type="PANTHER" id="PTHR30086">
    <property type="entry name" value="ARGININE EXPORTER PROTEIN ARGO"/>
    <property type="match status" value="1"/>
</dbReference>
<reference evidence="7 8" key="1">
    <citation type="journal article" date="2018" name="Sci. Rep.">
        <title>Rhizobium tumorigenes sp. nov., a novel plant tumorigenic bacterium isolated from cane gall tumors on thornless blackberry.</title>
        <authorList>
            <person name="Kuzmanovi N."/>
            <person name="Smalla K."/>
            <person name="Gronow S."/>
            <person name="PuBawska J."/>
        </authorList>
    </citation>
    <scope>NUCLEOTIDE SEQUENCE [LARGE SCALE GENOMIC DNA]</scope>
    <source>
        <strain evidence="7 8">1078</strain>
    </source>
</reference>
<keyword evidence="2" id="KW-1003">Cell membrane</keyword>
<dbReference type="GO" id="GO:0015171">
    <property type="term" value="F:amino acid transmembrane transporter activity"/>
    <property type="evidence" value="ECO:0007669"/>
    <property type="project" value="TreeGrafter"/>
</dbReference>
<keyword evidence="8" id="KW-1185">Reference proteome</keyword>
<evidence type="ECO:0000256" key="1">
    <source>
        <dbReference type="ARBA" id="ARBA00004651"/>
    </source>
</evidence>
<dbReference type="Pfam" id="PF01810">
    <property type="entry name" value="LysE"/>
    <property type="match status" value="1"/>
</dbReference>
<organism evidence="7 8">
    <name type="scientific">Rhizobium tumorigenes</name>
    <dbReference type="NCBI Taxonomy" id="2041385"/>
    <lineage>
        <taxon>Bacteria</taxon>
        <taxon>Pseudomonadati</taxon>
        <taxon>Pseudomonadota</taxon>
        <taxon>Alphaproteobacteria</taxon>
        <taxon>Hyphomicrobiales</taxon>
        <taxon>Rhizobiaceae</taxon>
        <taxon>Rhizobium/Agrobacterium group</taxon>
        <taxon>Rhizobium</taxon>
    </lineage>
</organism>
<gene>
    <name evidence="7" type="ORF">PR017_07325</name>
</gene>
<dbReference type="PANTHER" id="PTHR30086:SF20">
    <property type="entry name" value="ARGININE EXPORTER PROTEIN ARGO-RELATED"/>
    <property type="match status" value="1"/>
</dbReference>
<evidence type="ECO:0000256" key="5">
    <source>
        <dbReference type="ARBA" id="ARBA00023136"/>
    </source>
</evidence>
<feature type="transmembrane region" description="Helical" evidence="6">
    <location>
        <begin position="146"/>
        <end position="167"/>
    </location>
</feature>
<feature type="transmembrane region" description="Helical" evidence="6">
    <location>
        <begin position="109"/>
        <end position="134"/>
    </location>
</feature>
<dbReference type="RefSeq" id="WP_111221913.1">
    <property type="nucleotide sequence ID" value="NZ_CP117255.1"/>
</dbReference>
<protein>
    <submittedName>
        <fullName evidence="7">LysE family transporter</fullName>
    </submittedName>
</protein>
<dbReference type="EMBL" id="CP117255">
    <property type="protein sequence ID" value="WFR96916.1"/>
    <property type="molecule type" value="Genomic_DNA"/>
</dbReference>
<keyword evidence="5 6" id="KW-0472">Membrane</keyword>
<name>A0AAF1KBC6_9HYPH</name>
<dbReference type="KEGG" id="rtu:PR017_07325"/>
<proteinExistence type="predicted"/>
<dbReference type="GO" id="GO:0005886">
    <property type="term" value="C:plasma membrane"/>
    <property type="evidence" value="ECO:0007669"/>
    <property type="project" value="UniProtKB-SubCell"/>
</dbReference>
<keyword evidence="3 6" id="KW-0812">Transmembrane</keyword>
<keyword evidence="4 6" id="KW-1133">Transmembrane helix</keyword>
<evidence type="ECO:0000256" key="3">
    <source>
        <dbReference type="ARBA" id="ARBA00022692"/>
    </source>
</evidence>
<evidence type="ECO:0000256" key="6">
    <source>
        <dbReference type="SAM" id="Phobius"/>
    </source>
</evidence>